<sequence length="105" mass="11746">MVAFVQCFTQQSSVNETHDVSLDDAQYLPVSEGLPDATPAIPTELDLTNTLQRCCFKKYVYRASRGKNCVDFCTGNLDLALLEQRRYVTCVEVLNDVIGCYGEQV</sequence>
<accession>A0A1I7XZM5</accession>
<keyword evidence="1" id="KW-1185">Reference proteome</keyword>
<dbReference type="AlphaFoldDB" id="A0A1I7XZM5"/>
<dbReference type="WBParaSite" id="L893_g10950.t1">
    <property type="protein sequence ID" value="L893_g10950.t1"/>
    <property type="gene ID" value="L893_g10950"/>
</dbReference>
<proteinExistence type="predicted"/>
<evidence type="ECO:0000313" key="1">
    <source>
        <dbReference type="Proteomes" id="UP000095287"/>
    </source>
</evidence>
<dbReference type="Proteomes" id="UP000095287">
    <property type="component" value="Unplaced"/>
</dbReference>
<name>A0A1I7XZM5_9BILA</name>
<organism evidence="1 2">
    <name type="scientific">Steinernema glaseri</name>
    <dbReference type="NCBI Taxonomy" id="37863"/>
    <lineage>
        <taxon>Eukaryota</taxon>
        <taxon>Metazoa</taxon>
        <taxon>Ecdysozoa</taxon>
        <taxon>Nematoda</taxon>
        <taxon>Chromadorea</taxon>
        <taxon>Rhabditida</taxon>
        <taxon>Tylenchina</taxon>
        <taxon>Panagrolaimomorpha</taxon>
        <taxon>Strongyloidoidea</taxon>
        <taxon>Steinernematidae</taxon>
        <taxon>Steinernema</taxon>
    </lineage>
</organism>
<reference evidence="2" key="1">
    <citation type="submission" date="2016-11" db="UniProtKB">
        <authorList>
            <consortium name="WormBaseParasite"/>
        </authorList>
    </citation>
    <scope>IDENTIFICATION</scope>
</reference>
<protein>
    <submittedName>
        <fullName evidence="2">DB domain-containing protein</fullName>
    </submittedName>
</protein>
<evidence type="ECO:0000313" key="2">
    <source>
        <dbReference type="WBParaSite" id="L893_g10950.t1"/>
    </source>
</evidence>